<organism evidence="1 2">
    <name type="scientific">Deinococcus taklimakanensis</name>
    <dbReference type="NCBI Taxonomy" id="536443"/>
    <lineage>
        <taxon>Bacteria</taxon>
        <taxon>Thermotogati</taxon>
        <taxon>Deinococcota</taxon>
        <taxon>Deinococci</taxon>
        <taxon>Deinococcales</taxon>
        <taxon>Deinococcaceae</taxon>
        <taxon>Deinococcus</taxon>
    </lineage>
</organism>
<proteinExistence type="predicted"/>
<reference evidence="2" key="1">
    <citation type="journal article" date="2019" name="Int. J. Syst. Evol. Microbiol.">
        <title>The Global Catalogue of Microorganisms (GCM) 10K type strain sequencing project: providing services to taxonomists for standard genome sequencing and annotation.</title>
        <authorList>
            <consortium name="The Broad Institute Genomics Platform"/>
            <consortium name="The Broad Institute Genome Sequencing Center for Infectious Disease"/>
            <person name="Wu L."/>
            <person name="Ma J."/>
        </authorList>
    </citation>
    <scope>NUCLEOTIDE SEQUENCE [LARGE SCALE GENOMIC DNA]</scope>
    <source>
        <strain evidence="2">KCTC 33842</strain>
    </source>
</reference>
<dbReference type="RefSeq" id="WP_386845999.1">
    <property type="nucleotide sequence ID" value="NZ_JBHUMK010000050.1"/>
</dbReference>
<dbReference type="Proteomes" id="UP001597475">
    <property type="component" value="Unassembled WGS sequence"/>
</dbReference>
<sequence length="255" mass="26391">MPAPADHPLALIGFAPEAARALRDLGLIALNVPTTDLSRVLDACRALEFTGALVHPRLEHTVLDGVTPDHAAQRLGRVDAIAFAGGGHLGTIHGVHSLADALTDAVQASGYPTRGASALLLGHVSADLTQAMPLARLGFGMVGVCADSAPEAERALRDLPAGVRGYPFSRRDEAIQSFAERADLIVLTSGTLPPGTLQPYHTLADLTGRCGVGSSGASALDLSALPALRLARQLAHATGQRFHAHDLAALVPAFQ</sequence>
<dbReference type="EMBL" id="JBHUMK010000050">
    <property type="protein sequence ID" value="MFD2610096.1"/>
    <property type="molecule type" value="Genomic_DNA"/>
</dbReference>
<evidence type="ECO:0000313" key="1">
    <source>
        <dbReference type="EMBL" id="MFD2610096.1"/>
    </source>
</evidence>
<keyword evidence="2" id="KW-1185">Reference proteome</keyword>
<gene>
    <name evidence="1" type="ORF">ACFSR9_11705</name>
</gene>
<accession>A0ABW5P5C1</accession>
<evidence type="ECO:0000313" key="2">
    <source>
        <dbReference type="Proteomes" id="UP001597475"/>
    </source>
</evidence>
<protein>
    <submittedName>
        <fullName evidence="1">Shikimate dehydrogenase</fullName>
    </submittedName>
</protein>
<comment type="caution">
    <text evidence="1">The sequence shown here is derived from an EMBL/GenBank/DDBJ whole genome shotgun (WGS) entry which is preliminary data.</text>
</comment>
<name>A0ABW5P5C1_9DEIO</name>